<feature type="region of interest" description="Disordered" evidence="1">
    <location>
        <begin position="24"/>
        <end position="44"/>
    </location>
</feature>
<organism evidence="3 4">
    <name type="scientific">Pseudodonghicola flavimaris</name>
    <dbReference type="NCBI Taxonomy" id="3050036"/>
    <lineage>
        <taxon>Bacteria</taxon>
        <taxon>Pseudomonadati</taxon>
        <taxon>Pseudomonadota</taxon>
        <taxon>Alphaproteobacteria</taxon>
        <taxon>Rhodobacterales</taxon>
        <taxon>Paracoccaceae</taxon>
        <taxon>Pseudodonghicola</taxon>
    </lineage>
</organism>
<feature type="signal peptide" evidence="2">
    <location>
        <begin position="1"/>
        <end position="21"/>
    </location>
</feature>
<proteinExistence type="predicted"/>
<feature type="compositionally biased region" description="Low complexity" evidence="1">
    <location>
        <begin position="24"/>
        <end position="37"/>
    </location>
</feature>
<reference evidence="3 4" key="1">
    <citation type="submission" date="2023-05" db="EMBL/GenBank/DDBJ databases">
        <title>Pseudodonghicola sp. nov.</title>
        <authorList>
            <person name="Huang J."/>
        </authorList>
    </citation>
    <scope>NUCLEOTIDE SEQUENCE [LARGE SCALE GENOMIC DNA]</scope>
    <source>
        <strain evidence="3 4">IC7</strain>
    </source>
</reference>
<accession>A0ABT7F156</accession>
<dbReference type="RefSeq" id="WP_284481153.1">
    <property type="nucleotide sequence ID" value="NZ_JASNJD010000007.1"/>
</dbReference>
<name>A0ABT7F156_9RHOB</name>
<feature type="chain" id="PRO_5045410178" evidence="2">
    <location>
        <begin position="22"/>
        <end position="77"/>
    </location>
</feature>
<keyword evidence="2" id="KW-0732">Signal</keyword>
<evidence type="ECO:0000313" key="3">
    <source>
        <dbReference type="EMBL" id="MDK3018339.1"/>
    </source>
</evidence>
<evidence type="ECO:0000256" key="2">
    <source>
        <dbReference type="SAM" id="SignalP"/>
    </source>
</evidence>
<dbReference type="Proteomes" id="UP001243757">
    <property type="component" value="Unassembled WGS sequence"/>
</dbReference>
<evidence type="ECO:0000256" key="1">
    <source>
        <dbReference type="SAM" id="MobiDB-lite"/>
    </source>
</evidence>
<protein>
    <submittedName>
        <fullName evidence="3">Uncharacterized protein</fullName>
    </submittedName>
</protein>
<gene>
    <name evidence="3" type="ORF">QO033_11675</name>
</gene>
<sequence>MKAFIATAAVATLAFSSAAFAQSTPAAQTPPAGQDAPKMLGNTGLTQDQGAALVAGAVMLGVALSDDDSTTTTTTGN</sequence>
<comment type="caution">
    <text evidence="3">The sequence shown here is derived from an EMBL/GenBank/DDBJ whole genome shotgun (WGS) entry which is preliminary data.</text>
</comment>
<evidence type="ECO:0000313" key="4">
    <source>
        <dbReference type="Proteomes" id="UP001243757"/>
    </source>
</evidence>
<keyword evidence="4" id="KW-1185">Reference proteome</keyword>
<dbReference type="EMBL" id="JASNJD010000007">
    <property type="protein sequence ID" value="MDK3018339.1"/>
    <property type="molecule type" value="Genomic_DNA"/>
</dbReference>